<sequence length="72" mass="7338">MVKSKVVAGDIGSIILFWCHAGQAVPTAISSSAGSKTSIKNSNNLLSTAFIAGPFLTPHCNNMTPSTGNFGA</sequence>
<protein>
    <submittedName>
        <fullName evidence="2">Uncharacterized protein</fullName>
    </submittedName>
</protein>
<dbReference type="AlphaFoldDB" id="A0A915JTG0"/>
<accession>A0A915JTG0</accession>
<dbReference type="WBParaSite" id="nRc.2.0.1.t29344-RA">
    <property type="protein sequence ID" value="nRc.2.0.1.t29344-RA"/>
    <property type="gene ID" value="nRc.2.0.1.g29344"/>
</dbReference>
<organism evidence="1 2">
    <name type="scientific">Romanomermis culicivorax</name>
    <name type="common">Nematode worm</name>
    <dbReference type="NCBI Taxonomy" id="13658"/>
    <lineage>
        <taxon>Eukaryota</taxon>
        <taxon>Metazoa</taxon>
        <taxon>Ecdysozoa</taxon>
        <taxon>Nematoda</taxon>
        <taxon>Enoplea</taxon>
        <taxon>Dorylaimia</taxon>
        <taxon>Mermithida</taxon>
        <taxon>Mermithoidea</taxon>
        <taxon>Mermithidae</taxon>
        <taxon>Romanomermis</taxon>
    </lineage>
</organism>
<reference evidence="2" key="1">
    <citation type="submission" date="2022-11" db="UniProtKB">
        <authorList>
            <consortium name="WormBaseParasite"/>
        </authorList>
    </citation>
    <scope>IDENTIFICATION</scope>
</reference>
<proteinExistence type="predicted"/>
<evidence type="ECO:0000313" key="2">
    <source>
        <dbReference type="WBParaSite" id="nRc.2.0.1.t29344-RA"/>
    </source>
</evidence>
<evidence type="ECO:0000313" key="1">
    <source>
        <dbReference type="Proteomes" id="UP000887565"/>
    </source>
</evidence>
<name>A0A915JTG0_ROMCU</name>
<keyword evidence="1" id="KW-1185">Reference proteome</keyword>
<dbReference type="Proteomes" id="UP000887565">
    <property type="component" value="Unplaced"/>
</dbReference>